<dbReference type="CTD" id="55740"/>
<dbReference type="InterPro" id="IPR011993">
    <property type="entry name" value="PH-like_dom_sf"/>
</dbReference>
<feature type="compositionally biased region" description="Gly residues" evidence="20">
    <location>
        <begin position="427"/>
        <end position="438"/>
    </location>
</feature>
<feature type="compositionally biased region" description="Basic and acidic residues" evidence="20">
    <location>
        <begin position="164"/>
        <end position="184"/>
    </location>
</feature>
<protein>
    <recommendedName>
        <fullName evidence="18">Protein enabled homolog</fullName>
    </recommendedName>
</protein>
<dbReference type="GO" id="GO:0008154">
    <property type="term" value="P:actin polymerization or depolymerization"/>
    <property type="evidence" value="ECO:0007669"/>
    <property type="project" value="TreeGrafter"/>
</dbReference>
<dbReference type="InterPro" id="IPR014885">
    <property type="entry name" value="VASP_tetra"/>
</dbReference>
<dbReference type="Pfam" id="PF08776">
    <property type="entry name" value="VASP_tetra"/>
    <property type="match status" value="1"/>
</dbReference>
<evidence type="ECO:0000256" key="16">
    <source>
        <dbReference type="ARBA" id="ARBA00034103"/>
    </source>
</evidence>
<dbReference type="GeneID" id="110205525"/>
<keyword evidence="9" id="KW-0965">Cell junction</keyword>
<evidence type="ECO:0000256" key="13">
    <source>
        <dbReference type="ARBA" id="ARBA00023203"/>
    </source>
</evidence>
<feature type="compositionally biased region" description="Polar residues" evidence="20">
    <location>
        <begin position="494"/>
        <end position="504"/>
    </location>
</feature>
<dbReference type="Proteomes" id="UP000515140">
    <property type="component" value="Unplaced"/>
</dbReference>
<proteinExistence type="inferred from homology"/>
<feature type="compositionally biased region" description="Polar residues" evidence="20">
    <location>
        <begin position="405"/>
        <end position="423"/>
    </location>
</feature>
<keyword evidence="7" id="KW-0597">Phosphoprotein</keyword>
<dbReference type="RefSeq" id="XP_020837826.1">
    <property type="nucleotide sequence ID" value="XM_020982167.1"/>
</dbReference>
<dbReference type="AlphaFoldDB" id="A0A6P5JY31"/>
<dbReference type="GO" id="GO:0030027">
    <property type="term" value="C:lamellipodium"/>
    <property type="evidence" value="ECO:0007669"/>
    <property type="project" value="UniProtKB-SubCell"/>
</dbReference>
<comment type="similarity">
    <text evidence="5">Belongs to the Ena/VASP family.</text>
</comment>
<keyword evidence="11" id="KW-0729">SH3-binding</keyword>
<feature type="region of interest" description="Disordered" evidence="20">
    <location>
        <begin position="204"/>
        <end position="372"/>
    </location>
</feature>
<evidence type="ECO:0000256" key="20">
    <source>
        <dbReference type="SAM" id="MobiDB-lite"/>
    </source>
</evidence>
<feature type="compositionally biased region" description="Polar residues" evidence="20">
    <location>
        <begin position="148"/>
        <end position="159"/>
    </location>
</feature>
<reference evidence="23" key="1">
    <citation type="submission" date="2025-08" db="UniProtKB">
        <authorList>
            <consortium name="RefSeq"/>
        </authorList>
    </citation>
    <scope>IDENTIFICATION</scope>
    <source>
        <tissue evidence="23">Spleen</tissue>
    </source>
</reference>
<evidence type="ECO:0000256" key="9">
    <source>
        <dbReference type="ARBA" id="ARBA00022949"/>
    </source>
</evidence>
<dbReference type="Pfam" id="PF00568">
    <property type="entry name" value="WH1"/>
    <property type="match status" value="1"/>
</dbReference>
<feature type="compositionally biased region" description="Low complexity" evidence="20">
    <location>
        <begin position="474"/>
        <end position="486"/>
    </location>
</feature>
<dbReference type="SUPFAM" id="SSF118370">
    <property type="entry name" value="Vasodilator-stimulated phosphoprotein, VASP, tetramerisation domain"/>
    <property type="match status" value="1"/>
</dbReference>
<dbReference type="FunFam" id="1.20.5.1160:FF:000003">
    <property type="entry name" value="protein enabled homolog isoform X2"/>
    <property type="match status" value="1"/>
</dbReference>
<dbReference type="GO" id="GO:0045202">
    <property type="term" value="C:synapse"/>
    <property type="evidence" value="ECO:0007669"/>
    <property type="project" value="UniProtKB-SubCell"/>
</dbReference>
<feature type="region of interest" description="Disordered" evidence="20">
    <location>
        <begin position="148"/>
        <end position="184"/>
    </location>
</feature>
<dbReference type="Gene3D" id="1.20.5.1160">
    <property type="entry name" value="Vasodilator-stimulated phosphoprotein"/>
    <property type="match status" value="1"/>
</dbReference>
<evidence type="ECO:0000256" key="12">
    <source>
        <dbReference type="ARBA" id="ARBA00023054"/>
    </source>
</evidence>
<keyword evidence="6" id="KW-0963">Cytoplasm</keyword>
<keyword evidence="12 19" id="KW-0175">Coiled coil</keyword>
<evidence type="ECO:0000256" key="7">
    <source>
        <dbReference type="ARBA" id="ARBA00022553"/>
    </source>
</evidence>
<dbReference type="GO" id="GO:0017124">
    <property type="term" value="F:SH3 domain binding"/>
    <property type="evidence" value="ECO:0007669"/>
    <property type="project" value="UniProtKB-KW"/>
</dbReference>
<dbReference type="SUPFAM" id="SSF50729">
    <property type="entry name" value="PH domain-like"/>
    <property type="match status" value="1"/>
</dbReference>
<dbReference type="GO" id="GO:0007411">
    <property type="term" value="P:axon guidance"/>
    <property type="evidence" value="ECO:0007669"/>
    <property type="project" value="TreeGrafter"/>
</dbReference>
<dbReference type="GO" id="GO:0005856">
    <property type="term" value="C:cytoskeleton"/>
    <property type="evidence" value="ECO:0007669"/>
    <property type="project" value="UniProtKB-SubCell"/>
</dbReference>
<feature type="compositionally biased region" description="Pro residues" evidence="20">
    <location>
        <begin position="304"/>
        <end position="317"/>
    </location>
</feature>
<feature type="compositionally biased region" description="Polar residues" evidence="20">
    <location>
        <begin position="267"/>
        <end position="299"/>
    </location>
</feature>
<dbReference type="FunFam" id="2.30.29.30:FF:000047">
    <property type="entry name" value="vasodilator-stimulated phosphoprotein isoform X2"/>
    <property type="match status" value="1"/>
</dbReference>
<sequence length="586" mass="65116">MSEQSICQARAAVMVYDDANKKWVPAGGSTGFSRVHIYHHTGNNTFRVVGRKIQDHQVVINCAIPKGLKYNQATQTFHQWRDARQVYGLNFGSKEDANVFASAMMHALEVLNSQEAAQSKVTATQDSTNLRCIFCVFYLGPTLPRQNSQLPSQVQNGPSQEELEIQRRQLQEQQRQKEMERERLERERIERERLERERLERERLERERMEQEQLERERQERLERERQDRERLERERQERERQEQLEREQLEWERERRISNAAAPASVETSLNSVLGDSSASEPALQAASQPIETPTQQGVVLGPPAPPPPPPLPPGPAQTSGALPPPPGPPPPPPLPSSGPPPPPPPPPLPNQVPLPVPLPPPAPPLPASGFSVAYISEDNRPLTGLAAAIAGAKLRKVSRIEDSSSPSGGSATGVNSTSAKTDTGRGNGPLPLGGSGLMEEMSALLARRRRIAEKGSTIETEPKEDKTEDAEPSASKTSSTSTPEPTRKPWERTNTMNGSKSPVISRRDSPRKNQIVFDNRSYDSLHRPKSTPSAQPSANGVQSEGLDYNRLKQDILDEMRKELTKLKEELIDAIRQELSKSNTA</sequence>
<dbReference type="Gene3D" id="2.30.29.30">
    <property type="entry name" value="Pleckstrin-homology domain (PH domain)/Phosphotyrosine-binding domain (PTB)"/>
    <property type="match status" value="1"/>
</dbReference>
<dbReference type="InterPro" id="IPR000697">
    <property type="entry name" value="WH1/EVH1_dom"/>
</dbReference>
<evidence type="ECO:0000256" key="15">
    <source>
        <dbReference type="ARBA" id="ARBA00023273"/>
    </source>
</evidence>
<evidence type="ECO:0000256" key="18">
    <source>
        <dbReference type="ARBA" id="ARBA00072571"/>
    </source>
</evidence>
<dbReference type="GO" id="GO:0070358">
    <property type="term" value="P:actin polymerization-dependent cell motility"/>
    <property type="evidence" value="ECO:0007669"/>
    <property type="project" value="TreeGrafter"/>
</dbReference>
<evidence type="ECO:0000256" key="2">
    <source>
        <dbReference type="ARBA" id="ARBA00004246"/>
    </source>
</evidence>
<dbReference type="PANTHER" id="PTHR11202:SF1">
    <property type="entry name" value="PROTEIN ENABLED HOMOLOG"/>
    <property type="match status" value="1"/>
</dbReference>
<evidence type="ECO:0000256" key="8">
    <source>
        <dbReference type="ARBA" id="ARBA00022737"/>
    </source>
</evidence>
<feature type="region of interest" description="Disordered" evidence="20">
    <location>
        <begin position="399"/>
        <end position="548"/>
    </location>
</feature>
<feature type="coiled-coil region" evidence="19">
    <location>
        <begin position="551"/>
        <end position="582"/>
    </location>
</feature>
<comment type="subcellular location">
    <subcellularLocation>
        <location evidence="2">Cell junction</location>
        <location evidence="2">Focal adhesion</location>
    </subcellularLocation>
    <subcellularLocation>
        <location evidence="3">Cell projection</location>
        <location evidence="3">Filopodium</location>
    </subcellularLocation>
    <subcellularLocation>
        <location evidence="4">Cell projection</location>
        <location evidence="4">Lamellipodium</location>
    </subcellularLocation>
    <subcellularLocation>
        <location evidence="1">Cytoplasm</location>
        <location evidence="1">Cytoskeleton</location>
    </subcellularLocation>
    <subcellularLocation>
        <location evidence="16">Synapse</location>
    </subcellularLocation>
</comment>
<dbReference type="InterPro" id="IPR038023">
    <property type="entry name" value="VASP_sf"/>
</dbReference>
<keyword evidence="14" id="KW-0206">Cytoskeleton</keyword>
<dbReference type="PANTHER" id="PTHR11202">
    <property type="entry name" value="SPROUTY-RELATED, EVH1 DOMAIN-CONTAINING PROTEIN FAMILY MEMBER"/>
    <property type="match status" value="1"/>
</dbReference>
<dbReference type="GO" id="GO:0005925">
    <property type="term" value="C:focal adhesion"/>
    <property type="evidence" value="ECO:0007669"/>
    <property type="project" value="UniProtKB-SubCell"/>
</dbReference>
<evidence type="ECO:0000259" key="21">
    <source>
        <dbReference type="PROSITE" id="PS50229"/>
    </source>
</evidence>
<dbReference type="SMART" id="SM00461">
    <property type="entry name" value="WH1"/>
    <property type="match status" value="1"/>
</dbReference>
<evidence type="ECO:0000256" key="1">
    <source>
        <dbReference type="ARBA" id="ARBA00004245"/>
    </source>
</evidence>
<evidence type="ECO:0000313" key="22">
    <source>
        <dbReference type="Proteomes" id="UP000515140"/>
    </source>
</evidence>
<evidence type="ECO:0000256" key="3">
    <source>
        <dbReference type="ARBA" id="ARBA00004486"/>
    </source>
</evidence>
<keyword evidence="13" id="KW-0009">Actin-binding</keyword>
<evidence type="ECO:0000256" key="17">
    <source>
        <dbReference type="ARBA" id="ARBA00056269"/>
    </source>
</evidence>
<dbReference type="PROSITE" id="PS50229">
    <property type="entry name" value="WH1"/>
    <property type="match status" value="1"/>
</dbReference>
<dbReference type="GO" id="GO:0005829">
    <property type="term" value="C:cytosol"/>
    <property type="evidence" value="ECO:0007669"/>
    <property type="project" value="UniProtKB-ARBA"/>
</dbReference>
<keyword evidence="22" id="KW-1185">Reference proteome</keyword>
<evidence type="ECO:0000256" key="4">
    <source>
        <dbReference type="ARBA" id="ARBA00004510"/>
    </source>
</evidence>
<feature type="compositionally biased region" description="Polar residues" evidence="20">
    <location>
        <begin position="532"/>
        <end position="544"/>
    </location>
</feature>
<organism evidence="22 23">
    <name type="scientific">Phascolarctos cinereus</name>
    <name type="common">Koala</name>
    <dbReference type="NCBI Taxonomy" id="38626"/>
    <lineage>
        <taxon>Eukaryota</taxon>
        <taxon>Metazoa</taxon>
        <taxon>Chordata</taxon>
        <taxon>Craniata</taxon>
        <taxon>Vertebrata</taxon>
        <taxon>Euteleostomi</taxon>
        <taxon>Mammalia</taxon>
        <taxon>Metatheria</taxon>
        <taxon>Diprotodontia</taxon>
        <taxon>Phascolarctidae</taxon>
        <taxon>Phascolarctos</taxon>
    </lineage>
</organism>
<evidence type="ECO:0000256" key="5">
    <source>
        <dbReference type="ARBA" id="ARBA00009785"/>
    </source>
</evidence>
<evidence type="ECO:0000256" key="11">
    <source>
        <dbReference type="ARBA" id="ARBA00023036"/>
    </source>
</evidence>
<accession>A0A6P5JY31</accession>
<dbReference type="CDD" id="cd22185">
    <property type="entry name" value="WH2_hVASP-like"/>
    <property type="match status" value="1"/>
</dbReference>
<comment type="function">
    <text evidence="17">Ena/VASP proteins are actin-associated proteins involved in a range of processes dependent on cytoskeleton remodeling and cell polarity such as axon guidance and lamellipodial and filopodial dynamics in migrating cells. ENAH induces the formation of F-actin rich outgrowths in fibroblasts. Acts synergistically with BAIAP2-alpha and downstream of NTN1 to promote filipodia formation.</text>
</comment>
<dbReference type="GO" id="GO:0003779">
    <property type="term" value="F:actin binding"/>
    <property type="evidence" value="ECO:0007669"/>
    <property type="project" value="UniProtKB-KW"/>
</dbReference>
<evidence type="ECO:0000256" key="6">
    <source>
        <dbReference type="ARBA" id="ARBA00022490"/>
    </source>
</evidence>
<dbReference type="GO" id="GO:0005522">
    <property type="term" value="F:profilin binding"/>
    <property type="evidence" value="ECO:0007669"/>
    <property type="project" value="TreeGrafter"/>
</dbReference>
<name>A0A6P5JY31_PHACI</name>
<feature type="compositionally biased region" description="Pro residues" evidence="20">
    <location>
        <begin position="324"/>
        <end position="368"/>
    </location>
</feature>
<gene>
    <name evidence="23" type="primary">ENAH</name>
</gene>
<evidence type="ECO:0000313" key="23">
    <source>
        <dbReference type="RefSeq" id="XP_020837826.1"/>
    </source>
</evidence>
<keyword evidence="15" id="KW-0966">Cell projection</keyword>
<feature type="compositionally biased region" description="Basic and acidic residues" evidence="20">
    <location>
        <begin position="204"/>
        <end position="258"/>
    </location>
</feature>
<keyword evidence="10" id="KW-0770">Synapse</keyword>
<evidence type="ECO:0000256" key="10">
    <source>
        <dbReference type="ARBA" id="ARBA00023018"/>
    </source>
</evidence>
<evidence type="ECO:0000256" key="14">
    <source>
        <dbReference type="ARBA" id="ARBA00023212"/>
    </source>
</evidence>
<dbReference type="CDD" id="cd01207">
    <property type="entry name" value="EVH1_Ena_VASP-like"/>
    <property type="match status" value="1"/>
</dbReference>
<keyword evidence="8" id="KW-0677">Repeat</keyword>
<evidence type="ECO:0000256" key="19">
    <source>
        <dbReference type="SAM" id="Coils"/>
    </source>
</evidence>
<feature type="domain" description="WH1" evidence="21">
    <location>
        <begin position="1"/>
        <end position="111"/>
    </location>
</feature>
<dbReference type="GO" id="GO:0030175">
    <property type="term" value="C:filopodium"/>
    <property type="evidence" value="ECO:0007669"/>
    <property type="project" value="UniProtKB-SubCell"/>
</dbReference>